<proteinExistence type="predicted"/>
<evidence type="ECO:0000256" key="1">
    <source>
        <dbReference type="SAM" id="Phobius"/>
    </source>
</evidence>
<feature type="transmembrane region" description="Helical" evidence="1">
    <location>
        <begin position="6"/>
        <end position="27"/>
    </location>
</feature>
<protein>
    <submittedName>
        <fullName evidence="2">Uncharacterized protein</fullName>
    </submittedName>
</protein>
<gene>
    <name evidence="2" type="ORF">GDO78_006528</name>
</gene>
<keyword evidence="1" id="KW-0812">Transmembrane</keyword>
<evidence type="ECO:0000313" key="3">
    <source>
        <dbReference type="Proteomes" id="UP000770717"/>
    </source>
</evidence>
<dbReference type="EMBL" id="WNTK01000002">
    <property type="protein sequence ID" value="KAG9491205.1"/>
    <property type="molecule type" value="Genomic_DNA"/>
</dbReference>
<organism evidence="2 3">
    <name type="scientific">Eleutherodactylus coqui</name>
    <name type="common">Puerto Rican coqui</name>
    <dbReference type="NCBI Taxonomy" id="57060"/>
    <lineage>
        <taxon>Eukaryota</taxon>
        <taxon>Metazoa</taxon>
        <taxon>Chordata</taxon>
        <taxon>Craniata</taxon>
        <taxon>Vertebrata</taxon>
        <taxon>Euteleostomi</taxon>
        <taxon>Amphibia</taxon>
        <taxon>Batrachia</taxon>
        <taxon>Anura</taxon>
        <taxon>Neobatrachia</taxon>
        <taxon>Hyloidea</taxon>
        <taxon>Eleutherodactylidae</taxon>
        <taxon>Eleutherodactylinae</taxon>
        <taxon>Eleutherodactylus</taxon>
        <taxon>Eleutherodactylus</taxon>
    </lineage>
</organism>
<keyword evidence="3" id="KW-1185">Reference proteome</keyword>
<keyword evidence="1" id="KW-0472">Membrane</keyword>
<reference evidence="2" key="1">
    <citation type="thesis" date="2020" institute="ProQuest LLC" country="789 East Eisenhower Parkway, Ann Arbor, MI, USA">
        <title>Comparative Genomics and Chromosome Evolution.</title>
        <authorList>
            <person name="Mudd A.B."/>
        </authorList>
    </citation>
    <scope>NUCLEOTIDE SEQUENCE</scope>
    <source>
        <strain evidence="2">HN-11 Male</strain>
        <tissue evidence="2">Kidney and liver</tissue>
    </source>
</reference>
<evidence type="ECO:0000313" key="2">
    <source>
        <dbReference type="EMBL" id="KAG9491205.1"/>
    </source>
</evidence>
<dbReference type="Proteomes" id="UP000770717">
    <property type="component" value="Unassembled WGS sequence"/>
</dbReference>
<sequence length="83" mass="9200">MTQCLLIVHYVLAQATLLTVSLISPWAKDREASTSVLVQDADLLKLGFLRTSTRNCYILLYLQLAKSNRLVRNGPAECAACTM</sequence>
<dbReference type="AlphaFoldDB" id="A0A8J6FR35"/>
<comment type="caution">
    <text evidence="2">The sequence shown here is derived from an EMBL/GenBank/DDBJ whole genome shotgun (WGS) entry which is preliminary data.</text>
</comment>
<keyword evidence="1" id="KW-1133">Transmembrane helix</keyword>
<name>A0A8J6FR35_ELECQ</name>
<accession>A0A8J6FR35</accession>